<protein>
    <submittedName>
        <fullName evidence="1">Uncharacterized protein</fullName>
    </submittedName>
</protein>
<reference evidence="1 2" key="1">
    <citation type="submission" date="2012-04" db="EMBL/GenBank/DDBJ databases">
        <title>The Genome Sequence of Afipia broomeae ATCC 49717.</title>
        <authorList>
            <consortium name="The Broad Institute Genome Sequencing Platform"/>
            <person name="Earl A."/>
            <person name="Ward D."/>
            <person name="Feldgarden M."/>
            <person name="Gevers D."/>
            <person name="Huys G."/>
            <person name="Walker B."/>
            <person name="Young S.K."/>
            <person name="Zeng Q."/>
            <person name="Gargeya S."/>
            <person name="Fitzgerald M."/>
            <person name="Haas B."/>
            <person name="Abouelleil A."/>
            <person name="Alvarado L."/>
            <person name="Arachchi H.M."/>
            <person name="Berlin A."/>
            <person name="Chapman S.B."/>
            <person name="Goldberg J."/>
            <person name="Griggs A."/>
            <person name="Gujja S."/>
            <person name="Hansen M."/>
            <person name="Howarth C."/>
            <person name="Imamovic A."/>
            <person name="Larimer J."/>
            <person name="McCowen C."/>
            <person name="Montmayeur A."/>
            <person name="Murphy C."/>
            <person name="Neiman D."/>
            <person name="Pearson M."/>
            <person name="Priest M."/>
            <person name="Roberts A."/>
            <person name="Saif S."/>
            <person name="Shea T."/>
            <person name="Sisk P."/>
            <person name="Sykes S."/>
            <person name="Wortman J."/>
            <person name="Nusbaum C."/>
            <person name="Birren B."/>
        </authorList>
    </citation>
    <scope>NUCLEOTIDE SEQUENCE [LARGE SCALE GENOMIC DNA]</scope>
    <source>
        <strain evidence="1 2">ATCC 49717</strain>
    </source>
</reference>
<proteinExistence type="predicted"/>
<accession>K8P9C8</accession>
<sequence>MGQTVESDELERLVGGRLRHSFEEILNHPLLPQARRAYLQSFLDVYEGDPFLIRLLLQAGRFLVFHCAMVLESSHDLARRETWFTVAALKQQLAMFGYVSARQVDHLLARLQEVGFIEQRRAPGDGRVRLLATTDKLRSHHADWLAAHYVPLATLFPAHDYTPVLTRDRTFHALHCRACLPFTPVSARMMMTLPDTMLFFSHAAGPLIQNAVLKAAMDAGDPAAAVPYFDAADRFGVSRTHVRNLMETAQAAGLVKIVGRGGRGIEILPRFWSSYDRGLAVGMYLHDAVNCVVMAEWTKQNARDASRELIDG</sequence>
<dbReference type="SUPFAM" id="SSF46785">
    <property type="entry name" value="Winged helix' DNA-binding domain"/>
    <property type="match status" value="1"/>
</dbReference>
<dbReference type="PATRIC" id="fig|883078.3.peg.2024"/>
<comment type="caution">
    <text evidence="1">The sequence shown here is derived from an EMBL/GenBank/DDBJ whole genome shotgun (WGS) entry which is preliminary data.</text>
</comment>
<dbReference type="EMBL" id="AGWX01000003">
    <property type="protein sequence ID" value="EKS38131.1"/>
    <property type="molecule type" value="Genomic_DNA"/>
</dbReference>
<name>K8P9C8_9BRAD</name>
<dbReference type="InterPro" id="IPR036390">
    <property type="entry name" value="WH_DNA-bd_sf"/>
</dbReference>
<dbReference type="eggNOG" id="ENOG5032W4Z">
    <property type="taxonomic scope" value="Bacteria"/>
</dbReference>
<evidence type="ECO:0000313" key="1">
    <source>
        <dbReference type="EMBL" id="EKS38131.1"/>
    </source>
</evidence>
<dbReference type="HOGENOM" id="CLU_920739_0_0_5"/>
<dbReference type="InterPro" id="IPR036388">
    <property type="entry name" value="WH-like_DNA-bd_sf"/>
</dbReference>
<evidence type="ECO:0000313" key="2">
    <source>
        <dbReference type="Proteomes" id="UP000001096"/>
    </source>
</evidence>
<organism evidence="1 2">
    <name type="scientific">Afipia broomeae ATCC 49717</name>
    <dbReference type="NCBI Taxonomy" id="883078"/>
    <lineage>
        <taxon>Bacteria</taxon>
        <taxon>Pseudomonadati</taxon>
        <taxon>Pseudomonadota</taxon>
        <taxon>Alphaproteobacteria</taxon>
        <taxon>Hyphomicrobiales</taxon>
        <taxon>Nitrobacteraceae</taxon>
        <taxon>Afipia</taxon>
    </lineage>
</organism>
<keyword evidence="2" id="KW-1185">Reference proteome</keyword>
<gene>
    <name evidence="1" type="ORF">HMPREF9695_01971</name>
</gene>
<dbReference type="Proteomes" id="UP000001096">
    <property type="component" value="Unassembled WGS sequence"/>
</dbReference>
<dbReference type="Gene3D" id="1.10.10.10">
    <property type="entry name" value="Winged helix-like DNA-binding domain superfamily/Winged helix DNA-binding domain"/>
    <property type="match status" value="1"/>
</dbReference>
<dbReference type="AlphaFoldDB" id="K8P9C8"/>